<evidence type="ECO:0000313" key="8">
    <source>
        <dbReference type="Proteomes" id="UP001431656"/>
    </source>
</evidence>
<evidence type="ECO:0000256" key="4">
    <source>
        <dbReference type="ARBA" id="ARBA00022801"/>
    </source>
</evidence>
<name>A0AAN0K9N4_9ACTN</name>
<accession>A0AAN0K9N4</accession>
<reference evidence="7" key="1">
    <citation type="journal article" date="2024" name="Int. J. Syst. Evol. Microbiol.">
        <title>Brooklawnia propionicigenes sp. nov., a facultatively anaerobic, propionate-producing bacterium isolated from a methanogenic reactor treating waste from cattle farms.</title>
        <authorList>
            <person name="Akita Y."/>
            <person name="Ueki A."/>
            <person name="Tonouchi A."/>
            <person name="Sugawara Y."/>
            <person name="Honma S."/>
            <person name="Kaku N."/>
            <person name="Ueki K."/>
        </authorList>
    </citation>
    <scope>NUCLEOTIDE SEQUENCE</scope>
    <source>
        <strain evidence="7">SH051</strain>
    </source>
</reference>
<keyword evidence="8" id="KW-1185">Reference proteome</keyword>
<dbReference type="SUPFAM" id="SSF51556">
    <property type="entry name" value="Metallo-dependent hydrolases"/>
    <property type="match status" value="1"/>
</dbReference>
<feature type="domain" description="Amidohydrolase-related" evidence="6">
    <location>
        <begin position="49"/>
        <end position="438"/>
    </location>
</feature>
<evidence type="ECO:0000256" key="3">
    <source>
        <dbReference type="ARBA" id="ARBA00022723"/>
    </source>
</evidence>
<dbReference type="EMBL" id="AP028056">
    <property type="protein sequence ID" value="BEH02047.1"/>
    <property type="molecule type" value="Genomic_DNA"/>
</dbReference>
<dbReference type="GO" id="GO:0016812">
    <property type="term" value="F:hydrolase activity, acting on carbon-nitrogen (but not peptide) bonds, in cyclic amides"/>
    <property type="evidence" value="ECO:0007669"/>
    <property type="project" value="TreeGrafter"/>
</dbReference>
<dbReference type="InterPro" id="IPR011059">
    <property type="entry name" value="Metal-dep_hydrolase_composite"/>
</dbReference>
<protein>
    <submittedName>
        <fullName evidence="7">Dihydropyrimidinase</fullName>
    </submittedName>
</protein>
<dbReference type="InterPro" id="IPR050378">
    <property type="entry name" value="Metallo-dep_Hydrolases_sf"/>
</dbReference>
<keyword evidence="4" id="KW-0378">Hydrolase</keyword>
<dbReference type="InterPro" id="IPR011778">
    <property type="entry name" value="Hydantoinase/dihydroPyrase"/>
</dbReference>
<evidence type="ECO:0000256" key="5">
    <source>
        <dbReference type="PIRSR" id="PIRSR611778-50"/>
    </source>
</evidence>
<proteinExistence type="inferred from homology"/>
<comment type="PTM">
    <text evidence="5">Carbamylation allows a single lysine to coordinate two divalent metal cations.</text>
</comment>
<dbReference type="PANTHER" id="PTHR11647:SF1">
    <property type="entry name" value="COLLAPSIN RESPONSE MEDIATOR PROTEIN"/>
    <property type="match status" value="1"/>
</dbReference>
<dbReference type="PANTHER" id="PTHR11647">
    <property type="entry name" value="HYDRANTOINASE/DIHYDROPYRIMIDINASE FAMILY MEMBER"/>
    <property type="match status" value="1"/>
</dbReference>
<feature type="modified residue" description="N6-carboxylysine" evidence="5">
    <location>
        <position position="149"/>
    </location>
</feature>
<dbReference type="InterPro" id="IPR006680">
    <property type="entry name" value="Amidohydro-rel"/>
</dbReference>
<dbReference type="SUPFAM" id="SSF51338">
    <property type="entry name" value="Composite domain of metallo-dependent hydrolases"/>
    <property type="match status" value="2"/>
</dbReference>
<dbReference type="FunFam" id="3.20.20.140:FF:000174">
    <property type="entry name" value="Dihydropyrimidinase-related protein 2"/>
    <property type="match status" value="1"/>
</dbReference>
<dbReference type="KEGG" id="broo:brsh051_13280"/>
<dbReference type="Pfam" id="PF01979">
    <property type="entry name" value="Amidohydro_1"/>
    <property type="match status" value="1"/>
</dbReference>
<evidence type="ECO:0000313" key="7">
    <source>
        <dbReference type="EMBL" id="BEH02047.1"/>
    </source>
</evidence>
<dbReference type="InterPro" id="IPR032466">
    <property type="entry name" value="Metal_Hydrolase"/>
</dbReference>
<dbReference type="Gene3D" id="2.30.40.10">
    <property type="entry name" value="Urease, subunit C, domain 1"/>
    <property type="match status" value="1"/>
</dbReference>
<dbReference type="RefSeq" id="WP_286268354.1">
    <property type="nucleotide sequence ID" value="NZ_AP028056.1"/>
</dbReference>
<comment type="similarity">
    <text evidence="2">Belongs to the metallo-dependent hydrolases superfamily. Hydantoinase/dihydropyrimidinase family.</text>
</comment>
<keyword evidence="3" id="KW-0479">Metal-binding</keyword>
<dbReference type="GO" id="GO:0046872">
    <property type="term" value="F:metal ion binding"/>
    <property type="evidence" value="ECO:0007669"/>
    <property type="project" value="UniProtKB-KW"/>
</dbReference>
<evidence type="ECO:0000256" key="2">
    <source>
        <dbReference type="ARBA" id="ARBA00008829"/>
    </source>
</evidence>
<evidence type="ECO:0000259" key="6">
    <source>
        <dbReference type="Pfam" id="PF01979"/>
    </source>
</evidence>
<sequence length="466" mass="50300">MSTIIRGGTVVGPYGSAVTDLRIDGEQITALGAITETPGDRLIDAGGCLVLPGGIDTHTHLDLATQGTTTVDDFNTGTRAAVLGGTTLVMDFATAQKGETLAQGLANWQAKASGKSWCDYAFHMAMLEWPAGRADEMAAIARQGVTSFKMYMAYRPAMMVEDDEIFQALQATRSFGGTIGFHAENGRLIDELTRERVASGQTHAYYHQHTHPVEVEREAISRLAAISELAGNVPCYVVHLSSRDGLTEVLRANRRGVPLRAETCPQYLLLDASRYGMANGDDLDEVSGYVISPPLREVADQDVLWQAVSDGSVQFIGTDHCAFNVHGQKDAGGDDFRSIPNGAPGIQLRMELLYTYGVEPGRISLERYVELNATNAARYFGVHPRKGILAPGSDADVVIYDPRGTRTVHQTDLDENVDYTPYEGWRISGRVRDVFVRGSAAVLDGVVVGDQSGQFIACGPSDGAIR</sequence>
<organism evidence="7 8">
    <name type="scientific">Brooklawnia propionicigenes</name>
    <dbReference type="NCBI Taxonomy" id="3041175"/>
    <lineage>
        <taxon>Bacteria</taxon>
        <taxon>Bacillati</taxon>
        <taxon>Actinomycetota</taxon>
        <taxon>Actinomycetes</taxon>
        <taxon>Propionibacteriales</taxon>
        <taxon>Propionibacteriaceae</taxon>
        <taxon>Brooklawnia</taxon>
    </lineage>
</organism>
<dbReference type="AlphaFoldDB" id="A0AAN0K9N4"/>
<dbReference type="CDD" id="cd01314">
    <property type="entry name" value="D-HYD"/>
    <property type="match status" value="1"/>
</dbReference>
<dbReference type="Proteomes" id="UP001431656">
    <property type="component" value="Chromosome"/>
</dbReference>
<evidence type="ECO:0000256" key="1">
    <source>
        <dbReference type="ARBA" id="ARBA00001947"/>
    </source>
</evidence>
<dbReference type="Gene3D" id="3.20.20.140">
    <property type="entry name" value="Metal-dependent hydrolases"/>
    <property type="match status" value="1"/>
</dbReference>
<gene>
    <name evidence="7" type="primary">hydA</name>
    <name evidence="7" type="ORF">brsh051_13280</name>
</gene>
<dbReference type="GO" id="GO:0005829">
    <property type="term" value="C:cytosol"/>
    <property type="evidence" value="ECO:0007669"/>
    <property type="project" value="TreeGrafter"/>
</dbReference>
<dbReference type="NCBIfam" id="TIGR02033">
    <property type="entry name" value="D-hydantoinase"/>
    <property type="match status" value="1"/>
</dbReference>
<comment type="cofactor">
    <cofactor evidence="1">
        <name>Zn(2+)</name>
        <dbReference type="ChEBI" id="CHEBI:29105"/>
    </cofactor>
</comment>